<feature type="region of interest" description="Disordered" evidence="1">
    <location>
        <begin position="33"/>
        <end position="52"/>
    </location>
</feature>
<name>A0AA35SC15_GEOBA</name>
<organism evidence="3 4">
    <name type="scientific">Geodia barretti</name>
    <name type="common">Barrett's horny sponge</name>
    <dbReference type="NCBI Taxonomy" id="519541"/>
    <lineage>
        <taxon>Eukaryota</taxon>
        <taxon>Metazoa</taxon>
        <taxon>Porifera</taxon>
        <taxon>Demospongiae</taxon>
        <taxon>Heteroscleromorpha</taxon>
        <taxon>Tetractinellida</taxon>
        <taxon>Astrophorina</taxon>
        <taxon>Geodiidae</taxon>
        <taxon>Geodia</taxon>
    </lineage>
</organism>
<keyword evidence="4" id="KW-1185">Reference proteome</keyword>
<dbReference type="PROSITE" id="PS50853">
    <property type="entry name" value="FN3"/>
    <property type="match status" value="1"/>
</dbReference>
<gene>
    <name evidence="3" type="ORF">GBAR_LOCUS14928</name>
</gene>
<dbReference type="Gene3D" id="2.60.40.10">
    <property type="entry name" value="Immunoglobulins"/>
    <property type="match status" value="1"/>
</dbReference>
<evidence type="ECO:0000313" key="3">
    <source>
        <dbReference type="EMBL" id="CAI8025891.1"/>
    </source>
</evidence>
<dbReference type="InterPro" id="IPR013783">
    <property type="entry name" value="Ig-like_fold"/>
</dbReference>
<protein>
    <recommendedName>
        <fullName evidence="2">Fibronectin type-III domain-containing protein</fullName>
    </recommendedName>
</protein>
<sequence>MFKAVAGERHVVFSWSPHVTHLHGAIHNYTLSCSPSPSSLPQSPSSQSGSLTATGFSPNTIYSCSLTPNNLWGSGPPARTTFTTKLG</sequence>
<evidence type="ECO:0000259" key="2">
    <source>
        <dbReference type="PROSITE" id="PS50853"/>
    </source>
</evidence>
<comment type="caution">
    <text evidence="3">The sequence shown here is derived from an EMBL/GenBank/DDBJ whole genome shotgun (WGS) entry which is preliminary data.</text>
</comment>
<dbReference type="Pfam" id="PF00041">
    <property type="entry name" value="fn3"/>
    <property type="match status" value="1"/>
</dbReference>
<reference evidence="3" key="1">
    <citation type="submission" date="2023-03" db="EMBL/GenBank/DDBJ databases">
        <authorList>
            <person name="Steffen K."/>
            <person name="Cardenas P."/>
        </authorList>
    </citation>
    <scope>NUCLEOTIDE SEQUENCE</scope>
</reference>
<proteinExistence type="predicted"/>
<evidence type="ECO:0000256" key="1">
    <source>
        <dbReference type="SAM" id="MobiDB-lite"/>
    </source>
</evidence>
<dbReference type="SUPFAM" id="SSF49265">
    <property type="entry name" value="Fibronectin type III"/>
    <property type="match status" value="1"/>
</dbReference>
<dbReference type="InterPro" id="IPR036116">
    <property type="entry name" value="FN3_sf"/>
</dbReference>
<dbReference type="EMBL" id="CASHTH010002190">
    <property type="protein sequence ID" value="CAI8025891.1"/>
    <property type="molecule type" value="Genomic_DNA"/>
</dbReference>
<feature type="compositionally biased region" description="Low complexity" evidence="1">
    <location>
        <begin position="33"/>
        <end position="51"/>
    </location>
</feature>
<accession>A0AA35SC15</accession>
<dbReference type="Proteomes" id="UP001174909">
    <property type="component" value="Unassembled WGS sequence"/>
</dbReference>
<feature type="domain" description="Fibronectin type-III" evidence="2">
    <location>
        <begin position="1"/>
        <end position="87"/>
    </location>
</feature>
<dbReference type="AlphaFoldDB" id="A0AA35SC15"/>
<dbReference type="InterPro" id="IPR003961">
    <property type="entry name" value="FN3_dom"/>
</dbReference>
<evidence type="ECO:0000313" key="4">
    <source>
        <dbReference type="Proteomes" id="UP001174909"/>
    </source>
</evidence>